<keyword evidence="3" id="KW-1185">Reference proteome</keyword>
<dbReference type="InterPro" id="IPR021255">
    <property type="entry name" value="DUF2807"/>
</dbReference>
<accession>A0A7Z0BT60</accession>
<protein>
    <recommendedName>
        <fullName evidence="1">Putative auto-transporter adhesin head GIN domain-containing protein</fullName>
    </recommendedName>
</protein>
<name>A0A7Z0BT60_9SPHN</name>
<comment type="caution">
    <text evidence="2">The sequence shown here is derived from an EMBL/GenBank/DDBJ whole genome shotgun (WGS) entry which is preliminary data.</text>
</comment>
<dbReference type="AlphaFoldDB" id="A0A7Z0BT60"/>
<proteinExistence type="predicted"/>
<evidence type="ECO:0000313" key="3">
    <source>
        <dbReference type="Proteomes" id="UP000522081"/>
    </source>
</evidence>
<evidence type="ECO:0000313" key="2">
    <source>
        <dbReference type="EMBL" id="NYH95616.1"/>
    </source>
</evidence>
<dbReference type="Gene3D" id="2.160.20.120">
    <property type="match status" value="1"/>
</dbReference>
<evidence type="ECO:0000259" key="1">
    <source>
        <dbReference type="Pfam" id="PF10988"/>
    </source>
</evidence>
<organism evidence="2 3">
    <name type="scientific">Novosphingobium marinum</name>
    <dbReference type="NCBI Taxonomy" id="1514948"/>
    <lineage>
        <taxon>Bacteria</taxon>
        <taxon>Pseudomonadati</taxon>
        <taxon>Pseudomonadota</taxon>
        <taxon>Alphaproteobacteria</taxon>
        <taxon>Sphingomonadales</taxon>
        <taxon>Sphingomonadaceae</taxon>
        <taxon>Novosphingobium</taxon>
    </lineage>
</organism>
<reference evidence="2 3" key="1">
    <citation type="submission" date="2020-07" db="EMBL/GenBank/DDBJ databases">
        <title>Genomic Encyclopedia of Type Strains, Phase IV (KMG-IV): sequencing the most valuable type-strain genomes for metagenomic binning, comparative biology and taxonomic classification.</title>
        <authorList>
            <person name="Goeker M."/>
        </authorList>
    </citation>
    <scope>NUCLEOTIDE SEQUENCE [LARGE SCALE GENOMIC DNA]</scope>
    <source>
        <strain evidence="2 3">DSM 29043</strain>
    </source>
</reference>
<dbReference type="Proteomes" id="UP000522081">
    <property type="component" value="Unassembled WGS sequence"/>
</dbReference>
<dbReference type="Pfam" id="PF10988">
    <property type="entry name" value="DUF2807"/>
    <property type="match status" value="1"/>
</dbReference>
<feature type="domain" description="Putative auto-transporter adhesin head GIN" evidence="1">
    <location>
        <begin position="66"/>
        <end position="219"/>
    </location>
</feature>
<sequence>MIRKLLIVFASGIVLGIVALALAWIAGGEELRASIRDGEGVNWNIGEEYDGPVSQRSFAYDGSRTLVLSVPAELRFTRGEETKMIVEGPKEAVEALDWTDGKLSLTESMKNLRHGLDITIVAPQIAGLELDAPGDVELADLDQPALSIVSRGAVELDGTGKVGKLYVRTEGAGDIDLADMRAGDATVRIDGVGDIDIAASGIVDASISGAGSISLHARPKTLKSTINGIGTVDHDY</sequence>
<dbReference type="RefSeq" id="WP_179407531.1">
    <property type="nucleotide sequence ID" value="NZ_BMGF01000003.1"/>
</dbReference>
<gene>
    <name evidence="2" type="ORF">FHS75_001945</name>
</gene>
<dbReference type="EMBL" id="JACBZF010000003">
    <property type="protein sequence ID" value="NYH95616.1"/>
    <property type="molecule type" value="Genomic_DNA"/>
</dbReference>